<sequence length="498" mass="57523">MRLDVKEGNESSNIQLVPFVDSHSADKSMKQVPKAVEKVLAGAIRREMALEDFCAKQTSEIKHLNRLVQQYKHGRECNAIIGQTREDKIMRLESLMDGVLPTEGFIEEEFAYLMHEHKLLKDKFESHLEILRTKIELNIAQEQLEHYRNFCDLDEREVLLEGIQDLRSELQYYIDSSSLSARKQNSILQLTYSCDPNLALPLTTIPESAENSAEEKLERERIHWTEVESKWISLAEELRIKLEASMSLEEKQKQELDAEKQCTEELKEAMQMAMEGHARVLEQYTDLEEKHIQLLGRHRKIQEGIDDVKKAATRTGVMGAESKFIDALAAEISALKAKREKERRYLRDENKGLQAQLRDTAEAIQAAGEVLVRLKEAEEAVAAAQKRAIEAEQETAKAYKQIDQLKKKHEIDIRTLNEIIVEPRLPKEAIQPIYNDSDAAKYNVKEPHDEGDQQWREEFKLFYTEDSKFSKLAEPSSWFSGYDLIRKSVYLLLYSSVI</sequence>
<proteinExistence type="predicted"/>
<gene>
    <name evidence="1" type="ORF">Pint_25614</name>
</gene>
<reference evidence="2" key="1">
    <citation type="journal article" date="2023" name="G3 (Bethesda)">
        <title>Genome assembly and association tests identify interacting loci associated with vigor, precocity, and sex in interspecific pistachio rootstocks.</title>
        <authorList>
            <person name="Palmer W."/>
            <person name="Jacygrad E."/>
            <person name="Sagayaradj S."/>
            <person name="Cavanaugh K."/>
            <person name="Han R."/>
            <person name="Bertier L."/>
            <person name="Beede B."/>
            <person name="Kafkas S."/>
            <person name="Golino D."/>
            <person name="Preece J."/>
            <person name="Michelmore R."/>
        </authorList>
    </citation>
    <scope>NUCLEOTIDE SEQUENCE [LARGE SCALE GENOMIC DNA]</scope>
</reference>
<organism evidence="1 2">
    <name type="scientific">Pistacia integerrima</name>
    <dbReference type="NCBI Taxonomy" id="434235"/>
    <lineage>
        <taxon>Eukaryota</taxon>
        <taxon>Viridiplantae</taxon>
        <taxon>Streptophyta</taxon>
        <taxon>Embryophyta</taxon>
        <taxon>Tracheophyta</taxon>
        <taxon>Spermatophyta</taxon>
        <taxon>Magnoliopsida</taxon>
        <taxon>eudicotyledons</taxon>
        <taxon>Gunneridae</taxon>
        <taxon>Pentapetalae</taxon>
        <taxon>rosids</taxon>
        <taxon>malvids</taxon>
        <taxon>Sapindales</taxon>
        <taxon>Anacardiaceae</taxon>
        <taxon>Pistacia</taxon>
    </lineage>
</organism>
<evidence type="ECO:0000313" key="2">
    <source>
        <dbReference type="Proteomes" id="UP001163603"/>
    </source>
</evidence>
<accession>A0ACC0YEM5</accession>
<comment type="caution">
    <text evidence="1">The sequence shown here is derived from an EMBL/GenBank/DDBJ whole genome shotgun (WGS) entry which is preliminary data.</text>
</comment>
<dbReference type="EMBL" id="CM047742">
    <property type="protein sequence ID" value="KAJ0035581.1"/>
    <property type="molecule type" value="Genomic_DNA"/>
</dbReference>
<protein>
    <submittedName>
        <fullName evidence="1">Uncharacterized protein</fullName>
    </submittedName>
</protein>
<name>A0ACC0YEM5_9ROSI</name>
<keyword evidence="2" id="KW-1185">Reference proteome</keyword>
<dbReference type="Proteomes" id="UP001163603">
    <property type="component" value="Chromosome 7"/>
</dbReference>
<evidence type="ECO:0000313" key="1">
    <source>
        <dbReference type="EMBL" id="KAJ0035581.1"/>
    </source>
</evidence>